<dbReference type="GO" id="GO:0016192">
    <property type="term" value="P:vesicle-mediated transport"/>
    <property type="evidence" value="ECO:0007669"/>
    <property type="project" value="InterPro"/>
</dbReference>
<dbReference type="HOGENOM" id="CLU_1283412_0_0_1"/>
<organism evidence="4 5">
    <name type="scientific">Pichia kudriavzevii</name>
    <name type="common">Yeast</name>
    <name type="synonym">Issatchenkia orientalis</name>
    <dbReference type="NCBI Taxonomy" id="4909"/>
    <lineage>
        <taxon>Eukaryota</taxon>
        <taxon>Fungi</taxon>
        <taxon>Dikarya</taxon>
        <taxon>Ascomycota</taxon>
        <taxon>Saccharomycotina</taxon>
        <taxon>Pichiomycetes</taxon>
        <taxon>Pichiales</taxon>
        <taxon>Pichiaceae</taxon>
        <taxon>Pichia</taxon>
    </lineage>
</organism>
<protein>
    <recommendedName>
        <fullName evidence="3">t-SNARE coiled-coil homology domain-containing protein</fullName>
    </recommendedName>
</protein>
<dbReference type="GO" id="GO:0016020">
    <property type="term" value="C:membrane"/>
    <property type="evidence" value="ECO:0007669"/>
    <property type="project" value="InterPro"/>
</dbReference>
<name>A0A099P4T9_PICKU</name>
<keyword evidence="2" id="KW-0812">Transmembrane</keyword>
<feature type="domain" description="T-SNARE coiled-coil homology" evidence="3">
    <location>
        <begin position="123"/>
        <end position="169"/>
    </location>
</feature>
<dbReference type="InterPro" id="IPR010989">
    <property type="entry name" value="SNARE"/>
</dbReference>
<evidence type="ECO:0000256" key="2">
    <source>
        <dbReference type="SAM" id="Phobius"/>
    </source>
</evidence>
<feature type="compositionally biased region" description="Low complexity" evidence="1">
    <location>
        <begin position="94"/>
        <end position="106"/>
    </location>
</feature>
<dbReference type="SUPFAM" id="SSF58038">
    <property type="entry name" value="SNARE fusion complex"/>
    <property type="match status" value="1"/>
</dbReference>
<evidence type="ECO:0000313" key="4">
    <source>
        <dbReference type="EMBL" id="KGK39299.1"/>
    </source>
</evidence>
<dbReference type="Gene3D" id="1.20.58.90">
    <property type="match status" value="1"/>
</dbReference>
<dbReference type="AlphaFoldDB" id="A0A099P4T9"/>
<evidence type="ECO:0000313" key="5">
    <source>
        <dbReference type="Proteomes" id="UP000029867"/>
    </source>
</evidence>
<dbReference type="Proteomes" id="UP000029867">
    <property type="component" value="Unassembled WGS sequence"/>
</dbReference>
<dbReference type="Gene3D" id="1.20.5.110">
    <property type="match status" value="1"/>
</dbReference>
<evidence type="ECO:0000256" key="1">
    <source>
        <dbReference type="SAM" id="MobiDB-lite"/>
    </source>
</evidence>
<reference evidence="5" key="1">
    <citation type="journal article" date="2014" name="Microb. Cell Fact.">
        <title>Exploiting Issatchenkia orientalis SD108 for succinic acid production.</title>
        <authorList>
            <person name="Xiao H."/>
            <person name="Shao Z."/>
            <person name="Jiang Y."/>
            <person name="Dole S."/>
            <person name="Zhao H."/>
        </authorList>
    </citation>
    <scope>NUCLEOTIDE SEQUENCE [LARGE SCALE GENOMIC DNA]</scope>
    <source>
        <strain evidence="5">SD108</strain>
    </source>
</reference>
<keyword evidence="2" id="KW-1133">Transmembrane helix</keyword>
<dbReference type="EMBL" id="JQFK01000010">
    <property type="protein sequence ID" value="KGK39299.1"/>
    <property type="molecule type" value="Genomic_DNA"/>
</dbReference>
<accession>A0A099P4T9</accession>
<dbReference type="CDD" id="cd15841">
    <property type="entry name" value="SNARE_Qc"/>
    <property type="match status" value="1"/>
</dbReference>
<dbReference type="SUPFAM" id="SSF47661">
    <property type="entry name" value="t-snare proteins"/>
    <property type="match status" value="1"/>
</dbReference>
<gene>
    <name evidence="4" type="ORF">JL09_g1543</name>
</gene>
<dbReference type="PROSITE" id="PS50192">
    <property type="entry name" value="T_SNARE"/>
    <property type="match status" value="1"/>
</dbReference>
<keyword evidence="2" id="KW-0472">Membrane</keyword>
<feature type="region of interest" description="Disordered" evidence="1">
    <location>
        <begin position="91"/>
        <end position="115"/>
    </location>
</feature>
<feature type="transmembrane region" description="Helical" evidence="2">
    <location>
        <begin position="192"/>
        <end position="214"/>
    </location>
</feature>
<sequence>MDPFNTLYDSTEPLVDQLQVTSPQSLEFHTLQDDILSCIHDLEESIKIVESSGNFQISDIELTSRKDRVKNLRNKVSSILKDKKIDNLQGSYSDNPFADDVNNNFDDGNDDDSNRATKEYHQQLLQQQDDLISNELTQSINNLHQQALTINEELDYQDTLLNNVEDKMDILNSKILGSGMKRIQHLLDDNEMAGNCCIGLLIIVLILILVLLIIV</sequence>
<comment type="caution">
    <text evidence="4">The sequence shown here is derived from an EMBL/GenBank/DDBJ whole genome shotgun (WGS) entry which is preliminary data.</text>
</comment>
<dbReference type="eggNOG" id="KOG3202">
    <property type="taxonomic scope" value="Eukaryota"/>
</dbReference>
<proteinExistence type="predicted"/>
<evidence type="ECO:0000259" key="3">
    <source>
        <dbReference type="PROSITE" id="PS50192"/>
    </source>
</evidence>
<dbReference type="InterPro" id="IPR000727">
    <property type="entry name" value="T_SNARE_dom"/>
</dbReference>